<organism evidence="1 2">
    <name type="scientific">Acaulospora morrowiae</name>
    <dbReference type="NCBI Taxonomy" id="94023"/>
    <lineage>
        <taxon>Eukaryota</taxon>
        <taxon>Fungi</taxon>
        <taxon>Fungi incertae sedis</taxon>
        <taxon>Mucoromycota</taxon>
        <taxon>Glomeromycotina</taxon>
        <taxon>Glomeromycetes</taxon>
        <taxon>Diversisporales</taxon>
        <taxon>Acaulosporaceae</taxon>
        <taxon>Acaulospora</taxon>
    </lineage>
</organism>
<dbReference type="EMBL" id="CAJVPV010053020">
    <property type="protein sequence ID" value="CAG8781365.1"/>
    <property type="molecule type" value="Genomic_DNA"/>
</dbReference>
<feature type="non-terminal residue" evidence="1">
    <location>
        <position position="107"/>
    </location>
</feature>
<evidence type="ECO:0000313" key="1">
    <source>
        <dbReference type="EMBL" id="CAG8781365.1"/>
    </source>
</evidence>
<sequence>HSHFLRPPSHKISAGAQMTHVGNSLGGLMFKVIYLPSNADPVLILQDTGNLSIGCLILKPLADLAIVGLVGWKSGGKQDYVKILLIESCFQKGNKPDQQRVKDWKKT</sequence>
<feature type="non-terminal residue" evidence="1">
    <location>
        <position position="1"/>
    </location>
</feature>
<dbReference type="Proteomes" id="UP000789342">
    <property type="component" value="Unassembled WGS sequence"/>
</dbReference>
<name>A0A9N9NX77_9GLOM</name>
<dbReference type="AlphaFoldDB" id="A0A9N9NX77"/>
<gene>
    <name evidence="1" type="ORF">AMORRO_LOCUS17343</name>
</gene>
<keyword evidence="2" id="KW-1185">Reference proteome</keyword>
<comment type="caution">
    <text evidence="1">The sequence shown here is derived from an EMBL/GenBank/DDBJ whole genome shotgun (WGS) entry which is preliminary data.</text>
</comment>
<proteinExistence type="predicted"/>
<reference evidence="1" key="1">
    <citation type="submission" date="2021-06" db="EMBL/GenBank/DDBJ databases">
        <authorList>
            <person name="Kallberg Y."/>
            <person name="Tangrot J."/>
            <person name="Rosling A."/>
        </authorList>
    </citation>
    <scope>NUCLEOTIDE SEQUENCE</scope>
    <source>
        <strain evidence="1">CL551</strain>
    </source>
</reference>
<evidence type="ECO:0000313" key="2">
    <source>
        <dbReference type="Proteomes" id="UP000789342"/>
    </source>
</evidence>
<accession>A0A9N9NX77</accession>
<protein>
    <submittedName>
        <fullName evidence="1">10999_t:CDS:1</fullName>
    </submittedName>
</protein>